<accession>A0AAE3QIS1</accession>
<dbReference type="RefSeq" id="WP_311787193.1">
    <property type="nucleotide sequence ID" value="NZ_JALDYY010000008.1"/>
</dbReference>
<name>A0AAE3QIS1_9HYPH</name>
<dbReference type="Proteomes" id="UP001161580">
    <property type="component" value="Unassembled WGS sequence"/>
</dbReference>
<proteinExistence type="predicted"/>
<evidence type="ECO:0000313" key="2">
    <source>
        <dbReference type="Proteomes" id="UP001161580"/>
    </source>
</evidence>
<dbReference type="EMBL" id="JALDYZ010000011">
    <property type="protein sequence ID" value="MDI7923944.1"/>
    <property type="molecule type" value="Genomic_DNA"/>
</dbReference>
<protein>
    <submittedName>
        <fullName evidence="1">Uncharacterized protein</fullName>
    </submittedName>
</protein>
<organism evidence="1 2">
    <name type="scientific">Ferirhizobium litorale</name>
    <dbReference type="NCBI Taxonomy" id="2927786"/>
    <lineage>
        <taxon>Bacteria</taxon>
        <taxon>Pseudomonadati</taxon>
        <taxon>Pseudomonadota</taxon>
        <taxon>Alphaproteobacteria</taxon>
        <taxon>Hyphomicrobiales</taxon>
        <taxon>Rhizobiaceae</taxon>
        <taxon>Ferirhizobium</taxon>
    </lineage>
</organism>
<sequence length="107" mass="12157">MLVVWRNLRLAKVQKCQSETEDPAALNPVMKFSWSCATEAKADFMPKICQECRRIAVEPLPFHLRFGELAAFSQDGGQNQVIDRVAVKIREPIAPRFDSRRHSSTGK</sequence>
<dbReference type="AlphaFoldDB" id="A0AAE3QIS1"/>
<keyword evidence="2" id="KW-1185">Reference proteome</keyword>
<reference evidence="1" key="1">
    <citation type="submission" date="2022-03" db="EMBL/GenBank/DDBJ databases">
        <title>Fererhizobium litorale gen. nov., sp. nov., isolated from sandy sediments of the Sea of Japan seashore.</title>
        <authorList>
            <person name="Romanenko L."/>
            <person name="Kurilenko V."/>
            <person name="Otstavnykh N."/>
            <person name="Svetashev V."/>
            <person name="Tekutyeva L."/>
            <person name="Isaeva M."/>
            <person name="Mikhailov V."/>
        </authorList>
    </citation>
    <scope>NUCLEOTIDE SEQUENCE</scope>
    <source>
        <strain evidence="1">KMM 9576</strain>
    </source>
</reference>
<comment type="caution">
    <text evidence="1">The sequence shown here is derived from an EMBL/GenBank/DDBJ whole genome shotgun (WGS) entry which is preliminary data.</text>
</comment>
<gene>
    <name evidence="1" type="ORF">MRS75_17900</name>
</gene>
<evidence type="ECO:0000313" key="1">
    <source>
        <dbReference type="EMBL" id="MDI7923944.1"/>
    </source>
</evidence>